<evidence type="ECO:0000313" key="3">
    <source>
        <dbReference type="Proteomes" id="UP000286974"/>
    </source>
</evidence>
<evidence type="ECO:0000259" key="1">
    <source>
        <dbReference type="Pfam" id="PF19087"/>
    </source>
</evidence>
<dbReference type="EMBL" id="BEXA01000001">
    <property type="protein sequence ID" value="GAY72022.1"/>
    <property type="molecule type" value="Genomic_DNA"/>
</dbReference>
<dbReference type="Pfam" id="PF19087">
    <property type="entry name" value="DUF5776"/>
    <property type="match status" value="2"/>
</dbReference>
<dbReference type="OrthoDB" id="2329141at2"/>
<keyword evidence="3" id="KW-1185">Reference proteome</keyword>
<reference evidence="2 3" key="1">
    <citation type="submission" date="2017-11" db="EMBL/GenBank/DDBJ databases">
        <title>Draft Genome Sequence of Lactobacillus curieae NBRC 111893 isolated from Koso, a Japanese sugar-Vegetable Fermented Beverage.</title>
        <authorList>
            <person name="Chiou T.Y."/>
            <person name="Oshima K."/>
            <person name="Suda W."/>
            <person name="Hattori M."/>
            <person name="Takahashi T."/>
        </authorList>
    </citation>
    <scope>NUCLEOTIDE SEQUENCE [LARGE SCALE GENOMIC DNA]</scope>
    <source>
        <strain evidence="2 3">NBRC111893</strain>
    </source>
</reference>
<dbReference type="InterPro" id="IPR044081">
    <property type="entry name" value="DUF5776"/>
</dbReference>
<dbReference type="Proteomes" id="UP000286974">
    <property type="component" value="Unassembled WGS sequence"/>
</dbReference>
<evidence type="ECO:0000313" key="2">
    <source>
        <dbReference type="EMBL" id="GAY72022.1"/>
    </source>
</evidence>
<comment type="caution">
    <text evidence="2">The sequence shown here is derived from an EMBL/GenBank/DDBJ whole genome shotgun (WGS) entry which is preliminary data.</text>
</comment>
<feature type="domain" description="DUF5776" evidence="1">
    <location>
        <begin position="68"/>
        <end position="134"/>
    </location>
</feature>
<proteinExistence type="predicted"/>
<sequence>MLTLEPVDRTIHYAKKDRIDRPMFMVTGYARSKAGHLRYHVKDINHFSKTEGKQGYITTKWNYVRPAYYQGKHSTITVIGVNGVDAYKHKNLTGKIRNYKQGTVLKVKNIVHHNLTNRYVLSNGQYITDNRKLVNMGRHKQPLLVKAKTSVNRYNKVNLTGRNRNFKRNQVFKVEDYEYSNSQNVTKRGTLRYKVAGGYITGNDKYIEVIKWI</sequence>
<name>A0A401FI41_9LACO</name>
<protein>
    <recommendedName>
        <fullName evidence="1">DUF5776 domain-containing protein</fullName>
    </recommendedName>
</protein>
<accession>A0A401FI41</accession>
<dbReference type="RefSeq" id="WP_125007613.1">
    <property type="nucleotide sequence ID" value="NZ_BEXA01000001.1"/>
</dbReference>
<feature type="domain" description="DUF5776" evidence="1">
    <location>
        <begin position="141"/>
        <end position="207"/>
    </location>
</feature>
<gene>
    <name evidence="2" type="ORF">NBRC111893_168</name>
</gene>
<dbReference type="AlphaFoldDB" id="A0A401FI41"/>
<organism evidence="2 3">
    <name type="scientific">Lentilactobacillus kosonis</name>
    <dbReference type="NCBI Taxonomy" id="2810561"/>
    <lineage>
        <taxon>Bacteria</taxon>
        <taxon>Bacillati</taxon>
        <taxon>Bacillota</taxon>
        <taxon>Bacilli</taxon>
        <taxon>Lactobacillales</taxon>
        <taxon>Lactobacillaceae</taxon>
        <taxon>Lentilactobacillus</taxon>
    </lineage>
</organism>